<accession>E0UNZ9</accession>
<keyword evidence="2" id="KW-1185">Reference proteome</keyword>
<dbReference type="RefSeq" id="WP_013325801.1">
    <property type="nucleotide sequence ID" value="NC_014504.1"/>
</dbReference>
<proteinExistence type="predicted"/>
<reference evidence="2" key="1">
    <citation type="journal article" date="2011" name="MBio">
        <title>Novel metabolic attributes of the genus Cyanothece, comprising a group of unicellular nitrogen-fixing Cyanobacteria.</title>
        <authorList>
            <person name="Bandyopadhyay A."/>
            <person name="Elvitigala T."/>
            <person name="Welsh E."/>
            <person name="Stockel J."/>
            <person name="Liberton M."/>
            <person name="Min H."/>
            <person name="Sherman L.A."/>
            <person name="Pakrasi H.B."/>
        </authorList>
    </citation>
    <scope>NUCLEOTIDE SEQUENCE [LARGE SCALE GENOMIC DNA]</scope>
    <source>
        <strain evidence="2">PCC 7822</strain>
        <plasmid evidence="2">Cy782205</plasmid>
    </source>
</reference>
<dbReference type="Proteomes" id="UP000008206">
    <property type="component" value="Plasmid Cy782205"/>
</dbReference>
<evidence type="ECO:0000313" key="2">
    <source>
        <dbReference type="Proteomes" id="UP000008206"/>
    </source>
</evidence>
<sequence length="47" mass="5454">MSLFLDTLMTEAIKDPSSLVPYTEEMSQEMDELLEDVSPHKLRGRRN</sequence>
<dbReference type="EMBL" id="CP002203">
    <property type="protein sequence ID" value="ADN18679.1"/>
    <property type="molecule type" value="Genomic_DNA"/>
</dbReference>
<dbReference type="KEGG" id="cyj:Cyan7822_6669"/>
<dbReference type="HOGENOM" id="CLU_3167095_0_0_3"/>
<gene>
    <name evidence="1" type="ordered locus">Cyan7822_6669</name>
</gene>
<name>E0UNZ9_GLOV7</name>
<keyword evidence="1" id="KW-0614">Plasmid</keyword>
<geneLocation type="plasmid" evidence="1 2">
    <name>Cy782205</name>
</geneLocation>
<protein>
    <submittedName>
        <fullName evidence="1">Uncharacterized protein</fullName>
    </submittedName>
</protein>
<organism evidence="1 2">
    <name type="scientific">Gloeothece verrucosa (strain PCC 7822)</name>
    <name type="common">Cyanothece sp. (strain PCC 7822)</name>
    <dbReference type="NCBI Taxonomy" id="497965"/>
    <lineage>
        <taxon>Bacteria</taxon>
        <taxon>Bacillati</taxon>
        <taxon>Cyanobacteriota</taxon>
        <taxon>Cyanophyceae</taxon>
        <taxon>Oscillatoriophycideae</taxon>
        <taxon>Chroococcales</taxon>
        <taxon>Aphanothecaceae</taxon>
        <taxon>Gloeothece</taxon>
        <taxon>Gloeothece verrucosa</taxon>
    </lineage>
</organism>
<dbReference type="AlphaFoldDB" id="E0UNZ9"/>
<evidence type="ECO:0000313" key="1">
    <source>
        <dbReference type="EMBL" id="ADN18679.1"/>
    </source>
</evidence>